<gene>
    <name evidence="4" type="ORF">ACETIH_05585</name>
</gene>
<organism evidence="4 5">
    <name type="scientific">Microvirga arabica</name>
    <dbReference type="NCBI Taxonomy" id="1128671"/>
    <lineage>
        <taxon>Bacteria</taxon>
        <taxon>Pseudomonadati</taxon>
        <taxon>Pseudomonadota</taxon>
        <taxon>Alphaproteobacteria</taxon>
        <taxon>Hyphomicrobiales</taxon>
        <taxon>Methylobacteriaceae</taxon>
        <taxon>Microvirga</taxon>
    </lineage>
</organism>
<evidence type="ECO:0000313" key="4">
    <source>
        <dbReference type="EMBL" id="MFC1456200.1"/>
    </source>
</evidence>
<dbReference type="CDD" id="cd03801">
    <property type="entry name" value="GT4_PimA-like"/>
    <property type="match status" value="1"/>
</dbReference>
<name>A0ABV6Y4T7_9HYPH</name>
<dbReference type="InterPro" id="IPR001296">
    <property type="entry name" value="Glyco_trans_1"/>
</dbReference>
<accession>A0ABV6Y4T7</accession>
<proteinExistence type="predicted"/>
<dbReference type="RefSeq" id="WP_203271360.1">
    <property type="nucleotide sequence ID" value="NZ_JAFBID010000011.1"/>
</dbReference>
<dbReference type="SUPFAM" id="SSF53756">
    <property type="entry name" value="UDP-Glycosyltransferase/glycogen phosphorylase"/>
    <property type="match status" value="1"/>
</dbReference>
<keyword evidence="5" id="KW-1185">Reference proteome</keyword>
<dbReference type="GO" id="GO:0016757">
    <property type="term" value="F:glycosyltransferase activity"/>
    <property type="evidence" value="ECO:0007669"/>
    <property type="project" value="UniProtKB-KW"/>
</dbReference>
<evidence type="ECO:0000256" key="2">
    <source>
        <dbReference type="ARBA" id="ARBA00022679"/>
    </source>
</evidence>
<protein>
    <submittedName>
        <fullName evidence="4">Glycosyltransferase family 4 protein</fullName>
        <ecNumber evidence="4">2.4.-.-</ecNumber>
    </submittedName>
</protein>
<dbReference type="PANTHER" id="PTHR12526:SF510">
    <property type="entry name" value="D-INOSITOL 3-PHOSPHATE GLYCOSYLTRANSFERASE"/>
    <property type="match status" value="1"/>
</dbReference>
<dbReference type="Pfam" id="PF00534">
    <property type="entry name" value="Glycos_transf_1"/>
    <property type="match status" value="1"/>
</dbReference>
<dbReference type="PANTHER" id="PTHR12526">
    <property type="entry name" value="GLYCOSYLTRANSFERASE"/>
    <property type="match status" value="1"/>
</dbReference>
<dbReference type="Proteomes" id="UP001593940">
    <property type="component" value="Unassembled WGS sequence"/>
</dbReference>
<comment type="caution">
    <text evidence="4">The sequence shown here is derived from an EMBL/GenBank/DDBJ whole genome shotgun (WGS) entry which is preliminary data.</text>
</comment>
<evidence type="ECO:0000256" key="1">
    <source>
        <dbReference type="ARBA" id="ARBA00022676"/>
    </source>
</evidence>
<sequence length="423" mass="46876">MLPSPAARRIAVVVKGYPRLSETFIAQEILALEQRGLDLEIWSLRHPTERAVHPMHKAIRARVTYLPEYLYEEPLRVLRGAFWSLGQKGFGATIKAFWRDLKRDFTANRVRRLGQAFVMARELPAEVRHLHVHYLHTPASVVRYAALLTGRTWTFSAHAKDIWTTPDWEKREKMAEARWGVTCTAQGTAHLQSLARPEQVSLVYHGLHLSRFPSPPESRPARDGSDPLDPVRIVSVGRAVAKKGYGDLIQALAALPPDLHWRFAHVGGGELLGSLKKQAEQAGIASKVAFLGSKAQPDIIGLLQVADLFVLPSKEAKSGDRDGLPNVIMEAASQGLAIVATDFAGIPEFIRSGTEGELVPPSDWEALSNALNLLARDPERRKALGSAAFARLRRDFSMEGGIDVLEERLRAVSDNTQKEAERV</sequence>
<reference evidence="4 5" key="1">
    <citation type="submission" date="2024-09" db="EMBL/GenBank/DDBJ databases">
        <title>Nodulacao em especies de Leguminosae Basais da Amazonia e Caracterizacao dos Rizobios e Bacterias Associadas aos Nodulos.</title>
        <authorList>
            <person name="Jambeiro I.C.A."/>
            <person name="Lopes I.S."/>
            <person name="Aguiar E.R.G.R."/>
            <person name="Santos A.F.J."/>
            <person name="Dos Santos J.M.F."/>
            <person name="Gross E."/>
        </authorList>
    </citation>
    <scope>NUCLEOTIDE SEQUENCE [LARGE SCALE GENOMIC DNA]</scope>
    <source>
        <strain evidence="4 5">BRUESC1165</strain>
    </source>
</reference>
<evidence type="ECO:0000259" key="3">
    <source>
        <dbReference type="Pfam" id="PF00534"/>
    </source>
</evidence>
<evidence type="ECO:0000313" key="5">
    <source>
        <dbReference type="Proteomes" id="UP001593940"/>
    </source>
</evidence>
<feature type="domain" description="Glycosyl transferase family 1" evidence="3">
    <location>
        <begin position="228"/>
        <end position="388"/>
    </location>
</feature>
<dbReference type="EC" id="2.4.-.-" evidence="4"/>
<dbReference type="EMBL" id="JBHOMY010000013">
    <property type="protein sequence ID" value="MFC1456200.1"/>
    <property type="molecule type" value="Genomic_DNA"/>
</dbReference>
<dbReference type="Gene3D" id="3.40.50.2000">
    <property type="entry name" value="Glycogen Phosphorylase B"/>
    <property type="match status" value="2"/>
</dbReference>
<keyword evidence="1 4" id="KW-0328">Glycosyltransferase</keyword>
<keyword evidence="2 4" id="KW-0808">Transferase</keyword>